<dbReference type="Proteomes" id="UP000324800">
    <property type="component" value="Unassembled WGS sequence"/>
</dbReference>
<proteinExistence type="predicted"/>
<protein>
    <submittedName>
        <fullName evidence="1">Uncharacterized protein</fullName>
    </submittedName>
</protein>
<organism evidence="1 2">
    <name type="scientific">Streblomastix strix</name>
    <dbReference type="NCBI Taxonomy" id="222440"/>
    <lineage>
        <taxon>Eukaryota</taxon>
        <taxon>Metamonada</taxon>
        <taxon>Preaxostyla</taxon>
        <taxon>Oxymonadida</taxon>
        <taxon>Streblomastigidae</taxon>
        <taxon>Streblomastix</taxon>
    </lineage>
</organism>
<reference evidence="1 2" key="1">
    <citation type="submission" date="2019-03" db="EMBL/GenBank/DDBJ databases">
        <title>Single cell metagenomics reveals metabolic interactions within the superorganism composed of flagellate Streblomastix strix and complex community of Bacteroidetes bacteria on its surface.</title>
        <authorList>
            <person name="Treitli S.C."/>
            <person name="Kolisko M."/>
            <person name="Husnik F."/>
            <person name="Keeling P."/>
            <person name="Hampl V."/>
        </authorList>
    </citation>
    <scope>NUCLEOTIDE SEQUENCE [LARGE SCALE GENOMIC DNA]</scope>
    <source>
        <strain evidence="1">ST1C</strain>
    </source>
</reference>
<comment type="caution">
    <text evidence="1">The sequence shown here is derived from an EMBL/GenBank/DDBJ whole genome shotgun (WGS) entry which is preliminary data.</text>
</comment>
<sequence length="221" mass="25562">MRIDLWRDWRQQILIIEDTSFTSCCYIENDGGRIYVILNKTFRFETKGTVTFTGCRTTKDTLEVVGGHVYALYIYLADESSINFIIGEDTSFTTNEADICGEDIFIYIRNMNILNIRTHILFDITTFTNTDNAMFGTGYKLIDKLRIIPLTDYNLLERYIYYSNDTMYVSSRKWGGVDTEEFGDVNSTCNSFEHAVLKQTTPDRTPTNLQSGQQIVYTYIS</sequence>
<evidence type="ECO:0000313" key="1">
    <source>
        <dbReference type="EMBL" id="KAA6367229.1"/>
    </source>
</evidence>
<dbReference type="AlphaFoldDB" id="A0A5J4U9W1"/>
<accession>A0A5J4U9W1</accession>
<feature type="non-terminal residue" evidence="1">
    <location>
        <position position="221"/>
    </location>
</feature>
<evidence type="ECO:0000313" key="2">
    <source>
        <dbReference type="Proteomes" id="UP000324800"/>
    </source>
</evidence>
<dbReference type="EMBL" id="SNRW01018550">
    <property type="protein sequence ID" value="KAA6367229.1"/>
    <property type="molecule type" value="Genomic_DNA"/>
</dbReference>
<gene>
    <name evidence="1" type="ORF">EZS28_037245</name>
</gene>
<name>A0A5J4U9W1_9EUKA</name>